<dbReference type="Gene3D" id="3.40.50.2300">
    <property type="match status" value="1"/>
</dbReference>
<dbReference type="PANTHER" id="PTHR43065">
    <property type="entry name" value="SENSOR HISTIDINE KINASE"/>
    <property type="match status" value="1"/>
</dbReference>
<evidence type="ECO:0000256" key="2">
    <source>
        <dbReference type="ARBA" id="ARBA00012438"/>
    </source>
</evidence>
<dbReference type="PROSITE" id="PS50109">
    <property type="entry name" value="HIS_KIN"/>
    <property type="match status" value="1"/>
</dbReference>
<dbReference type="EC" id="2.7.13.3" evidence="2"/>
<dbReference type="SUPFAM" id="SSF55874">
    <property type="entry name" value="ATPase domain of HSP90 chaperone/DNA topoisomerase II/histidine kinase"/>
    <property type="match status" value="1"/>
</dbReference>
<dbReference type="InterPro" id="IPR011006">
    <property type="entry name" value="CheY-like_superfamily"/>
</dbReference>
<dbReference type="InterPro" id="IPR001789">
    <property type="entry name" value="Sig_transdc_resp-reg_receiver"/>
</dbReference>
<evidence type="ECO:0000259" key="5">
    <source>
        <dbReference type="PROSITE" id="PS50109"/>
    </source>
</evidence>
<dbReference type="InterPro" id="IPR036097">
    <property type="entry name" value="HisK_dim/P_sf"/>
</dbReference>
<dbReference type="InterPro" id="IPR036890">
    <property type="entry name" value="HATPase_C_sf"/>
</dbReference>
<dbReference type="InterPro" id="IPR003594">
    <property type="entry name" value="HATPase_dom"/>
</dbReference>
<dbReference type="SUPFAM" id="SSF47384">
    <property type="entry name" value="Homodimeric domain of signal transducing histidine kinase"/>
    <property type="match status" value="1"/>
</dbReference>
<dbReference type="Pfam" id="PF00512">
    <property type="entry name" value="HisKA"/>
    <property type="match status" value="1"/>
</dbReference>
<dbReference type="CDD" id="cd00082">
    <property type="entry name" value="HisKA"/>
    <property type="match status" value="1"/>
</dbReference>
<accession>D3PDC2</accession>
<dbReference type="Gene3D" id="3.30.565.10">
    <property type="entry name" value="Histidine kinase-like ATPase, C-terminal domain"/>
    <property type="match status" value="1"/>
</dbReference>
<dbReference type="HOGENOM" id="CLU_372439_0_0_0"/>
<reference evidence="7 8" key="1">
    <citation type="journal article" date="2010" name="DNA Res.">
        <title>Bacterial lifestyle in a deep-sea hydrothermal vent chimney revealed by the genome sequence of the thermophilic bacterium Deferribacter desulfuricans SSM1.</title>
        <authorList>
            <person name="Takaki Y."/>
            <person name="Shimamura S."/>
            <person name="Nakagawa S."/>
            <person name="Fukuhara Y."/>
            <person name="Horikawa H."/>
            <person name="Ankai A."/>
            <person name="Harada T."/>
            <person name="Hosoyama A."/>
            <person name="Oguchi A."/>
            <person name="Fukui S."/>
            <person name="Fujita N."/>
            <person name="Takami H."/>
            <person name="Takai K."/>
        </authorList>
    </citation>
    <scope>NUCLEOTIDE SEQUENCE [LARGE SCALE GENOMIC DNA]</scope>
    <source>
        <strain evidence="8">DSM 14783 / JCM 11476 / NBRC 101012 / SSM1</strain>
    </source>
</reference>
<dbReference type="Pfam" id="PF02518">
    <property type="entry name" value="HATPase_c"/>
    <property type="match status" value="1"/>
</dbReference>
<dbReference type="Gene3D" id="1.10.287.130">
    <property type="match status" value="1"/>
</dbReference>
<dbReference type="eggNOG" id="COG0745">
    <property type="taxonomic scope" value="Bacteria"/>
</dbReference>
<dbReference type="Proteomes" id="UP000001520">
    <property type="component" value="Chromosome"/>
</dbReference>
<evidence type="ECO:0000313" key="7">
    <source>
        <dbReference type="EMBL" id="BAI80595.1"/>
    </source>
</evidence>
<dbReference type="EMBL" id="AP011529">
    <property type="protein sequence ID" value="BAI80595.1"/>
    <property type="molecule type" value="Genomic_DNA"/>
</dbReference>
<dbReference type="Pfam" id="PF00072">
    <property type="entry name" value="Response_reg"/>
    <property type="match status" value="1"/>
</dbReference>
<dbReference type="InterPro" id="IPR003661">
    <property type="entry name" value="HisK_dim/P_dom"/>
</dbReference>
<dbReference type="SMART" id="SM00387">
    <property type="entry name" value="HATPase_c"/>
    <property type="match status" value="1"/>
</dbReference>
<evidence type="ECO:0000256" key="3">
    <source>
        <dbReference type="ARBA" id="ARBA00022553"/>
    </source>
</evidence>
<dbReference type="PROSITE" id="PS50110">
    <property type="entry name" value="RESPONSE_REGULATORY"/>
    <property type="match status" value="1"/>
</dbReference>
<dbReference type="STRING" id="639282.DEFDS_1126"/>
<dbReference type="PANTHER" id="PTHR43065:SF42">
    <property type="entry name" value="TWO-COMPONENT SENSOR PPRA"/>
    <property type="match status" value="1"/>
</dbReference>
<feature type="modified residue" description="4-aspartylphosphate" evidence="4">
    <location>
        <position position="686"/>
    </location>
</feature>
<dbReference type="SMART" id="SM00448">
    <property type="entry name" value="REC"/>
    <property type="match status" value="1"/>
</dbReference>
<dbReference type="KEGG" id="ddf:DEFDS_1126"/>
<dbReference type="eggNOG" id="COG4191">
    <property type="taxonomic scope" value="Bacteria"/>
</dbReference>
<dbReference type="AlphaFoldDB" id="D3PDC2"/>
<gene>
    <name evidence="7" type="ordered locus">DEFDS_1126</name>
</gene>
<sequence>MFMNVWEGDLMYSNEKVKEVLTSLGFIYVKGFIKNEKIFLSDVSDKILQYIDSRDMLFKDNFFREVLAENFEDTYEQIIDIAKKNDKSEVFYKFKIKGETVWAYAINFYKHDKDKIYFETYLKDITKNIGFYVEKREITYYAEGVLELLDELMGWEYISDESLFDVLKKVFKTNKFVLVSPYGKDGYKFYLDKVYESEISDLKELLNSDSCFVNNFYCDEKYYIFRFYLGYFLVMFKGDLQELFIERIKVVLKIIEIVYEYINKKKRLRDAIEENNKLIEEIRLNYLFIKEILDNLNSAVIVLDEDDNIVLSNEIFKKSFTEEDLNIILKKSKDKFEYKDKHYKVFLREINIEENLFKIILLIDITDIVKYEREFSRMDRLASIGQLTAGIAHDFNNILTGISGMTYAVKSMESDKNKIKLLTNIENLVDRAANIIRQLLDFARKSEGDVQKFDLIPYLKEYIKMLKETFPKNITINLKYDNKDKFVVEMDPVHLDRIMMNLCVNAKDAIGDNEGKIDIQISRIKIVDKNFKDLIGLVKNGEYILISVSDNGCGIPDDVKGKIYDPYFTTKEHGNGLGLAQVYGLVKNNGGYITFESKKGEGTTFYVLLPYAVGEEDNKDEYNAIDNERNQKFKDIKILLIDDEKFIVESISLYLKQVGMDVDVITKPVEALDLLNKNKYDVVITDYSLPGVKSEEFVEKIKTYCDKVIVISGFMLSDIGLPFLKKPFKFDELTKLIEELLAENNQ</sequence>
<evidence type="ECO:0000256" key="4">
    <source>
        <dbReference type="PROSITE-ProRule" id="PRU00169"/>
    </source>
</evidence>
<feature type="domain" description="Histidine kinase" evidence="5">
    <location>
        <begin position="390"/>
        <end position="613"/>
    </location>
</feature>
<evidence type="ECO:0000313" key="8">
    <source>
        <dbReference type="Proteomes" id="UP000001520"/>
    </source>
</evidence>
<dbReference type="InterPro" id="IPR004358">
    <property type="entry name" value="Sig_transdc_His_kin-like_C"/>
</dbReference>
<dbReference type="PRINTS" id="PR00344">
    <property type="entry name" value="BCTRLSENSOR"/>
</dbReference>
<organism evidence="7 8">
    <name type="scientific">Deferribacter desulfuricans (strain DSM 14783 / JCM 11476 / NBRC 101012 / SSM1)</name>
    <dbReference type="NCBI Taxonomy" id="639282"/>
    <lineage>
        <taxon>Bacteria</taxon>
        <taxon>Pseudomonadati</taxon>
        <taxon>Deferribacterota</taxon>
        <taxon>Deferribacteres</taxon>
        <taxon>Deferribacterales</taxon>
        <taxon>Deferribacteraceae</taxon>
        <taxon>Deferribacter</taxon>
    </lineage>
</organism>
<keyword evidence="8" id="KW-1185">Reference proteome</keyword>
<feature type="domain" description="Response regulatory" evidence="6">
    <location>
        <begin position="637"/>
        <end position="741"/>
    </location>
</feature>
<dbReference type="SUPFAM" id="SSF52172">
    <property type="entry name" value="CheY-like"/>
    <property type="match status" value="1"/>
</dbReference>
<dbReference type="InterPro" id="IPR005467">
    <property type="entry name" value="His_kinase_dom"/>
</dbReference>
<dbReference type="CDD" id="cd00156">
    <property type="entry name" value="REC"/>
    <property type="match status" value="1"/>
</dbReference>
<evidence type="ECO:0000259" key="6">
    <source>
        <dbReference type="PROSITE" id="PS50110"/>
    </source>
</evidence>
<name>D3PDC2_DEFDS</name>
<evidence type="ECO:0000256" key="1">
    <source>
        <dbReference type="ARBA" id="ARBA00000085"/>
    </source>
</evidence>
<keyword evidence="3 4" id="KW-0597">Phosphoprotein</keyword>
<dbReference type="SMART" id="SM00388">
    <property type="entry name" value="HisKA"/>
    <property type="match status" value="1"/>
</dbReference>
<proteinExistence type="predicted"/>
<protein>
    <recommendedName>
        <fullName evidence="2">histidine kinase</fullName>
        <ecNumber evidence="2">2.7.13.3</ecNumber>
    </recommendedName>
</protein>
<dbReference type="GO" id="GO:0000155">
    <property type="term" value="F:phosphorelay sensor kinase activity"/>
    <property type="evidence" value="ECO:0007669"/>
    <property type="project" value="InterPro"/>
</dbReference>
<comment type="catalytic activity">
    <reaction evidence="1">
        <text>ATP + protein L-histidine = ADP + protein N-phospho-L-histidine.</text>
        <dbReference type="EC" id="2.7.13.3"/>
    </reaction>
</comment>